<sequence>MARTPKTPEEATDPDALKDPKDSKSTPDTAADATDGEAVTDTSDAGSDAPAEKAPKPARKKPASSRSKSSTGRKKVPAPADPFAQGENGASDAASTDTPDTEPLTDAVEAPAEEAAPAEAELADIPAETPSEAPDLAATAYAEEHHAADAALEAEEDHSTSLAARALQIIALLFIGALIALWAAPKIAQNLPAGMAPVAEWLAPGQAELAERLEAENAALAARIAALEEAPAPETGTPAEVETLRAELDQLRDALQSSGAGDLESRIAAAESRIDGLVGAFGSLEQQLTDAAASEGGTINSAQLAAMAANVDGLKAEIETLLSRNEDLNRRIGEIAATASDRAEAAEESAAQASQSAEIRTGLAAVSAAITTGQPFASDLSRLEEALGTDAPDDLTSVADSGVATMPALRASFGGAAHDAIRASIRAGSGDGAASKLGAFLKAQMASRSLEPQSGLTPDAILSRMEDDLRQDNLAAALDEADDLPSEAQAAMQGWLDRARARQAAVAALAELERSAALN</sequence>
<evidence type="ECO:0000256" key="2">
    <source>
        <dbReference type="SAM" id="MobiDB-lite"/>
    </source>
</evidence>
<organism evidence="4 5">
    <name type="scientific">Oceanomicrobium pacificus</name>
    <dbReference type="NCBI Taxonomy" id="2692916"/>
    <lineage>
        <taxon>Bacteria</taxon>
        <taxon>Pseudomonadati</taxon>
        <taxon>Pseudomonadota</taxon>
        <taxon>Alphaproteobacteria</taxon>
        <taxon>Rhodobacterales</taxon>
        <taxon>Paracoccaceae</taxon>
        <taxon>Oceanomicrobium</taxon>
    </lineage>
</organism>
<accession>A0A6B0TK30</accession>
<feature type="region of interest" description="Disordered" evidence="2">
    <location>
        <begin position="1"/>
        <end position="104"/>
    </location>
</feature>
<comment type="caution">
    <text evidence="4">The sequence shown here is derived from an EMBL/GenBank/DDBJ whole genome shotgun (WGS) entry which is preliminary data.</text>
</comment>
<keyword evidence="1" id="KW-0175">Coiled coil</keyword>
<keyword evidence="3" id="KW-0812">Transmembrane</keyword>
<proteinExistence type="predicted"/>
<dbReference type="RefSeq" id="WP_160852527.1">
    <property type="nucleotide sequence ID" value="NZ_WUWG01000001.1"/>
</dbReference>
<reference evidence="4 5" key="1">
    <citation type="submission" date="2019-12" db="EMBL/GenBank/DDBJ databases">
        <title>Strain KN286 was isolated from seawater, which was collected from Caroline Seamount in the tropical western Pacific.</title>
        <authorList>
            <person name="Wang Q."/>
        </authorList>
    </citation>
    <scope>NUCLEOTIDE SEQUENCE [LARGE SCALE GENOMIC DNA]</scope>
    <source>
        <strain evidence="4 5">KN286</strain>
    </source>
</reference>
<dbReference type="AlphaFoldDB" id="A0A6B0TK30"/>
<keyword evidence="5" id="KW-1185">Reference proteome</keyword>
<evidence type="ECO:0008006" key="6">
    <source>
        <dbReference type="Google" id="ProtNLM"/>
    </source>
</evidence>
<dbReference type="Gene3D" id="1.20.5.340">
    <property type="match status" value="1"/>
</dbReference>
<dbReference type="EMBL" id="WUWG01000001">
    <property type="protein sequence ID" value="MXU64807.1"/>
    <property type="molecule type" value="Genomic_DNA"/>
</dbReference>
<feature type="compositionally biased region" description="Basic and acidic residues" evidence="2">
    <location>
        <begin position="15"/>
        <end position="25"/>
    </location>
</feature>
<keyword evidence="3" id="KW-0472">Membrane</keyword>
<dbReference type="Proteomes" id="UP000436016">
    <property type="component" value="Unassembled WGS sequence"/>
</dbReference>
<evidence type="ECO:0000313" key="5">
    <source>
        <dbReference type="Proteomes" id="UP000436016"/>
    </source>
</evidence>
<feature type="transmembrane region" description="Helical" evidence="3">
    <location>
        <begin position="166"/>
        <end position="184"/>
    </location>
</feature>
<evidence type="ECO:0000313" key="4">
    <source>
        <dbReference type="EMBL" id="MXU64807.1"/>
    </source>
</evidence>
<name>A0A6B0TK30_9RHOB</name>
<keyword evidence="3" id="KW-1133">Transmembrane helix</keyword>
<feature type="coiled-coil region" evidence="1">
    <location>
        <begin position="304"/>
        <end position="356"/>
    </location>
</feature>
<evidence type="ECO:0000256" key="1">
    <source>
        <dbReference type="SAM" id="Coils"/>
    </source>
</evidence>
<evidence type="ECO:0000256" key="3">
    <source>
        <dbReference type="SAM" id="Phobius"/>
    </source>
</evidence>
<gene>
    <name evidence="4" type="ORF">GSH16_05075</name>
</gene>
<protein>
    <recommendedName>
        <fullName evidence="6">Inner membrane protein</fullName>
    </recommendedName>
</protein>